<comment type="caution">
    <text evidence="1">The sequence shown here is derived from an EMBL/GenBank/DDBJ whole genome shotgun (WGS) entry which is preliminary data.</text>
</comment>
<gene>
    <name evidence="1" type="ORF">SDC9_26992</name>
</gene>
<dbReference type="Pfam" id="PF12710">
    <property type="entry name" value="HAD"/>
    <property type="match status" value="1"/>
</dbReference>
<sequence length="292" mass="33324">MKKKKPTVALIYDFDGTLSPGNMQEFGFIKALGQNSKDFWEKNASMSVENDASPVLCYMNLMIMEAKAKGISLKRDSFRQFGKDVELFKGVKEWFSIINKYGKENGLEIKHYINSSGMKEMIEGTEIEKEFEAIYACSFIYNVDGIAYWPAIAVDYTTKTQFLFKINKGIKSVSDNVAINEYVPDDERPVPFKQMIYFGDGETDIPSMKLVKEHGGNSIAVYKPRDAKKKIIAEKLISENRVNFVCPADYSKDKEIHKVVTTIIDKIKSDYDFENLQKLHKANADMSKSKKQ</sequence>
<evidence type="ECO:0000313" key="1">
    <source>
        <dbReference type="EMBL" id="MPL81083.1"/>
    </source>
</evidence>
<dbReference type="AlphaFoldDB" id="A0A644UQW3"/>
<proteinExistence type="predicted"/>
<dbReference type="SUPFAM" id="SSF56784">
    <property type="entry name" value="HAD-like"/>
    <property type="match status" value="1"/>
</dbReference>
<name>A0A644UQW3_9ZZZZ</name>
<reference evidence="1" key="1">
    <citation type="submission" date="2019-08" db="EMBL/GenBank/DDBJ databases">
        <authorList>
            <person name="Kucharzyk K."/>
            <person name="Murdoch R.W."/>
            <person name="Higgins S."/>
            <person name="Loffler F."/>
        </authorList>
    </citation>
    <scope>NUCLEOTIDE SEQUENCE</scope>
</reference>
<dbReference type="Gene3D" id="3.40.50.1000">
    <property type="entry name" value="HAD superfamily/HAD-like"/>
    <property type="match status" value="1"/>
</dbReference>
<dbReference type="InterPro" id="IPR023214">
    <property type="entry name" value="HAD_sf"/>
</dbReference>
<evidence type="ECO:0008006" key="2">
    <source>
        <dbReference type="Google" id="ProtNLM"/>
    </source>
</evidence>
<protein>
    <recommendedName>
        <fullName evidence="2">Phosphoserine phosphatase</fullName>
    </recommendedName>
</protein>
<organism evidence="1">
    <name type="scientific">bioreactor metagenome</name>
    <dbReference type="NCBI Taxonomy" id="1076179"/>
    <lineage>
        <taxon>unclassified sequences</taxon>
        <taxon>metagenomes</taxon>
        <taxon>ecological metagenomes</taxon>
    </lineage>
</organism>
<dbReference type="InterPro" id="IPR036412">
    <property type="entry name" value="HAD-like_sf"/>
</dbReference>
<dbReference type="EMBL" id="VSSQ01000145">
    <property type="protein sequence ID" value="MPL81083.1"/>
    <property type="molecule type" value="Genomic_DNA"/>
</dbReference>
<accession>A0A644UQW3</accession>